<feature type="chain" id="PRO_5040452084" description="Dihydrodipicolinate reductase" evidence="1">
    <location>
        <begin position="25"/>
        <end position="127"/>
    </location>
</feature>
<dbReference type="RefSeq" id="WP_259790606.1">
    <property type="nucleotide sequence ID" value="NZ_CP080776.1"/>
</dbReference>
<evidence type="ECO:0008006" key="4">
    <source>
        <dbReference type="Google" id="ProtNLM"/>
    </source>
</evidence>
<proteinExistence type="predicted"/>
<evidence type="ECO:0000313" key="3">
    <source>
        <dbReference type="Proteomes" id="UP001057991"/>
    </source>
</evidence>
<protein>
    <recommendedName>
        <fullName evidence="4">Dihydrodipicolinate reductase</fullName>
    </recommendedName>
</protein>
<name>A0A9Q9H634_9RHOB</name>
<organism evidence="2 3">
    <name type="scientific">Aliiroseovarius crassostreae</name>
    <dbReference type="NCBI Taxonomy" id="154981"/>
    <lineage>
        <taxon>Bacteria</taxon>
        <taxon>Pseudomonadati</taxon>
        <taxon>Pseudomonadota</taxon>
        <taxon>Alphaproteobacteria</taxon>
        <taxon>Rhodobacterales</taxon>
        <taxon>Paracoccaceae</taxon>
        <taxon>Aliiroseovarius</taxon>
    </lineage>
</organism>
<dbReference type="AlphaFoldDB" id="A0A9Q9H634"/>
<evidence type="ECO:0000313" key="2">
    <source>
        <dbReference type="EMBL" id="UWP94239.1"/>
    </source>
</evidence>
<feature type="signal peptide" evidence="1">
    <location>
        <begin position="1"/>
        <end position="24"/>
    </location>
</feature>
<dbReference type="EMBL" id="CP080776">
    <property type="protein sequence ID" value="UWP94239.1"/>
    <property type="molecule type" value="Genomic_DNA"/>
</dbReference>
<sequence>MFHKLTGFFAATATFALMTGAAAAEDWSRIQTEEAFKGLAVGPVWHFSSGTQEAFDDGTLTGHVPGYGNFRGTWEWRDEMYCRKIDFYEIDKKGDDCLIIEAQGNDIRITRDFGKGKSYTAQLQPKE</sequence>
<evidence type="ECO:0000256" key="1">
    <source>
        <dbReference type="SAM" id="SignalP"/>
    </source>
</evidence>
<dbReference type="Proteomes" id="UP001057991">
    <property type="component" value="Chromosome"/>
</dbReference>
<reference evidence="2" key="1">
    <citation type="submission" date="2021-08" db="EMBL/GenBank/DDBJ databases">
        <authorList>
            <person name="Nwanade C."/>
            <person name="Wang M."/>
            <person name="Masoudi A."/>
            <person name="Yu Z."/>
            <person name="Liu J."/>
        </authorList>
    </citation>
    <scope>NUCLEOTIDE SEQUENCE</scope>
    <source>
        <strain evidence="2">S056</strain>
    </source>
</reference>
<keyword evidence="1" id="KW-0732">Signal</keyword>
<accession>A0A9Q9H634</accession>
<gene>
    <name evidence="2" type="ORF">K3X48_08190</name>
</gene>